<evidence type="ECO:0000256" key="1">
    <source>
        <dbReference type="ARBA" id="ARBA00007592"/>
    </source>
</evidence>
<gene>
    <name evidence="5" type="ORF">Q5761_05755</name>
</gene>
<dbReference type="InterPro" id="IPR002220">
    <property type="entry name" value="DapA-like"/>
</dbReference>
<dbReference type="SUPFAM" id="SSF51569">
    <property type="entry name" value="Aldolase"/>
    <property type="match status" value="1"/>
</dbReference>
<protein>
    <submittedName>
        <fullName evidence="5">Dihydrodipicolinate synthase family protein</fullName>
        <ecNumber evidence="5">4.1.3.3</ecNumber>
        <ecNumber evidence="5">4.2.1.41</ecNumber>
        <ecNumber evidence="5">4.3.3.7</ecNumber>
    </submittedName>
</protein>
<evidence type="ECO:0000256" key="3">
    <source>
        <dbReference type="ARBA" id="ARBA00023270"/>
    </source>
</evidence>
<dbReference type="InterPro" id="IPR020625">
    <property type="entry name" value="Schiff_base-form_aldolases_AS"/>
</dbReference>
<organism evidence="5 6">
    <name type="scientific">Thermaerobacter composti</name>
    <dbReference type="NCBI Taxonomy" id="554949"/>
    <lineage>
        <taxon>Bacteria</taxon>
        <taxon>Bacillati</taxon>
        <taxon>Bacillota</taxon>
        <taxon>Clostridia</taxon>
        <taxon>Eubacteriales</taxon>
        <taxon>Clostridiales Family XVII. Incertae Sedis</taxon>
        <taxon>Thermaerobacter</taxon>
    </lineage>
</organism>
<dbReference type="PANTHER" id="PTHR12128">
    <property type="entry name" value="DIHYDRODIPICOLINATE SYNTHASE"/>
    <property type="match status" value="1"/>
</dbReference>
<dbReference type="PROSITE" id="PS00666">
    <property type="entry name" value="DHDPS_2"/>
    <property type="match status" value="1"/>
</dbReference>
<dbReference type="Proteomes" id="UP001304683">
    <property type="component" value="Chromosome"/>
</dbReference>
<dbReference type="PRINTS" id="PR00146">
    <property type="entry name" value="DHPICSNTHASE"/>
</dbReference>
<dbReference type="InterPro" id="IPR013785">
    <property type="entry name" value="Aldolase_TIM"/>
</dbReference>
<dbReference type="RefSeq" id="WP_135225463.1">
    <property type="nucleotide sequence ID" value="NZ_CP132508.1"/>
</dbReference>
<dbReference type="Gene3D" id="3.20.20.70">
    <property type="entry name" value="Aldolase class I"/>
    <property type="match status" value="1"/>
</dbReference>
<name>A0ABZ0QUC2_9FIRM</name>
<dbReference type="GO" id="GO:0047448">
    <property type="term" value="F:5-dehydro-4-deoxyglucarate dehydratase activity"/>
    <property type="evidence" value="ECO:0007669"/>
    <property type="project" value="UniProtKB-EC"/>
</dbReference>
<proteinExistence type="inferred from homology"/>
<accession>A0ABZ0QUC2</accession>
<dbReference type="PANTHER" id="PTHR12128:SF66">
    <property type="entry name" value="4-HYDROXY-2-OXOGLUTARATE ALDOLASE, MITOCHONDRIAL"/>
    <property type="match status" value="1"/>
</dbReference>
<dbReference type="PIRSF" id="PIRSF001365">
    <property type="entry name" value="DHDPS"/>
    <property type="match status" value="1"/>
</dbReference>
<dbReference type="SMART" id="SM01130">
    <property type="entry name" value="DHDPS"/>
    <property type="match status" value="1"/>
</dbReference>
<dbReference type="EMBL" id="CP132508">
    <property type="protein sequence ID" value="WPD20133.1"/>
    <property type="molecule type" value="Genomic_DNA"/>
</dbReference>
<dbReference type="CDD" id="cd00408">
    <property type="entry name" value="DHDPS-like"/>
    <property type="match status" value="1"/>
</dbReference>
<dbReference type="EC" id="4.3.3.7" evidence="5"/>
<dbReference type="EC" id="4.1.3.3" evidence="5"/>
<evidence type="ECO:0000256" key="4">
    <source>
        <dbReference type="PIRNR" id="PIRNR001365"/>
    </source>
</evidence>
<keyword evidence="2 4" id="KW-0456">Lyase</keyword>
<keyword evidence="3" id="KW-0704">Schiff base</keyword>
<comment type="similarity">
    <text evidence="1 4">Belongs to the DapA family.</text>
</comment>
<dbReference type="Pfam" id="PF00701">
    <property type="entry name" value="DHDPS"/>
    <property type="match status" value="1"/>
</dbReference>
<dbReference type="GO" id="GO:0008840">
    <property type="term" value="F:4-hydroxy-tetrahydrodipicolinate synthase activity"/>
    <property type="evidence" value="ECO:0007669"/>
    <property type="project" value="UniProtKB-EC"/>
</dbReference>
<dbReference type="GO" id="GO:0008747">
    <property type="term" value="F:N-acetylneuraminate lyase activity"/>
    <property type="evidence" value="ECO:0007669"/>
    <property type="project" value="UniProtKB-EC"/>
</dbReference>
<evidence type="ECO:0000313" key="5">
    <source>
        <dbReference type="EMBL" id="WPD20133.1"/>
    </source>
</evidence>
<evidence type="ECO:0000256" key="2">
    <source>
        <dbReference type="ARBA" id="ARBA00023239"/>
    </source>
</evidence>
<reference evidence="5 6" key="1">
    <citation type="submission" date="2023-08" db="EMBL/GenBank/DDBJ databases">
        <title>Genome sequence of Thermaerobacter compostii strain Ins1, a spore-forming filamentous bacterium isolated from a deep geothermal reservoir.</title>
        <authorList>
            <person name="Bregnard D."/>
            <person name="Gonzalez D."/>
            <person name="Junier P."/>
        </authorList>
    </citation>
    <scope>NUCLEOTIDE SEQUENCE [LARGE SCALE GENOMIC DNA]</scope>
    <source>
        <strain evidence="5 6">Ins1</strain>
    </source>
</reference>
<dbReference type="EC" id="4.2.1.41" evidence="5"/>
<sequence length="298" mass="31735">MSLDLSGIWAPLVTPFTADEEVDLEALAFNVELYGQTPLRGYVALGTTGEFVHLSDDERGRVIETVVRAARGDHRPVMAGVGGHATRVAVEQARRAADAGAQALLVWPPFYYKAQMDAEALVDYFTAVADASPVPVILYHIPQNTGVALSPAVVGELAAHPRIAGIKDSSGQPSQTIAFLREGGPGFAVFVGSTTALLAGLAAGAAGGILATANVAPYECCEVYEHGRAGRWTEAAEVYRRVAAVDELLSRLGLGAMKAALEMLGYRGGYPRRPLVRPDEAELDRLRLLLREQRLLGC</sequence>
<keyword evidence="6" id="KW-1185">Reference proteome</keyword>
<evidence type="ECO:0000313" key="6">
    <source>
        <dbReference type="Proteomes" id="UP001304683"/>
    </source>
</evidence>